<sequence length="121" mass="14251">MFYIITLLLKQWPNMRWISSVFTPKPSRVGWNGLFQFYRNSISIDPFINANTISRSPSLPRKSSYYTVLNGRTTFRLQNLLCACQLLFLGPLGLYRMFVWGMLLFCTKKFCVFFSYFNLDA</sequence>
<proteinExistence type="predicted"/>
<gene>
    <name evidence="2" type="ORF">mMyoMyo1_009696</name>
</gene>
<dbReference type="Proteomes" id="UP000527355">
    <property type="component" value="Unassembled WGS sequence"/>
</dbReference>
<protein>
    <submittedName>
        <fullName evidence="2">Uncharacterized protein</fullName>
    </submittedName>
</protein>
<dbReference type="AlphaFoldDB" id="A0A7J7ZXE4"/>
<organism evidence="2 3">
    <name type="scientific">Myotis myotis</name>
    <name type="common">Greater mouse-eared bat</name>
    <name type="synonym">Vespertilio myotis</name>
    <dbReference type="NCBI Taxonomy" id="51298"/>
    <lineage>
        <taxon>Eukaryota</taxon>
        <taxon>Metazoa</taxon>
        <taxon>Chordata</taxon>
        <taxon>Craniata</taxon>
        <taxon>Vertebrata</taxon>
        <taxon>Euteleostomi</taxon>
        <taxon>Mammalia</taxon>
        <taxon>Eutheria</taxon>
        <taxon>Laurasiatheria</taxon>
        <taxon>Chiroptera</taxon>
        <taxon>Yangochiroptera</taxon>
        <taxon>Vespertilionidae</taxon>
        <taxon>Myotis</taxon>
    </lineage>
</organism>
<dbReference type="EMBL" id="JABWUV010000002">
    <property type="protein sequence ID" value="KAF6378791.1"/>
    <property type="molecule type" value="Genomic_DNA"/>
</dbReference>
<evidence type="ECO:0000256" key="1">
    <source>
        <dbReference type="SAM" id="Phobius"/>
    </source>
</evidence>
<evidence type="ECO:0000313" key="2">
    <source>
        <dbReference type="EMBL" id="KAF6378791.1"/>
    </source>
</evidence>
<evidence type="ECO:0000313" key="3">
    <source>
        <dbReference type="Proteomes" id="UP000527355"/>
    </source>
</evidence>
<keyword evidence="1" id="KW-0472">Membrane</keyword>
<comment type="caution">
    <text evidence="2">The sequence shown here is derived from an EMBL/GenBank/DDBJ whole genome shotgun (WGS) entry which is preliminary data.</text>
</comment>
<keyword evidence="3" id="KW-1185">Reference proteome</keyword>
<accession>A0A7J7ZXE4</accession>
<keyword evidence="1" id="KW-0812">Transmembrane</keyword>
<feature type="transmembrane region" description="Helical" evidence="1">
    <location>
        <begin position="97"/>
        <end position="119"/>
    </location>
</feature>
<name>A0A7J7ZXE4_MYOMY</name>
<keyword evidence="1" id="KW-1133">Transmembrane helix</keyword>
<reference evidence="2 3" key="1">
    <citation type="journal article" date="2020" name="Nature">
        <title>Six reference-quality genomes reveal evolution of bat adaptations.</title>
        <authorList>
            <person name="Jebb D."/>
            <person name="Huang Z."/>
            <person name="Pippel M."/>
            <person name="Hughes G.M."/>
            <person name="Lavrichenko K."/>
            <person name="Devanna P."/>
            <person name="Winkler S."/>
            <person name="Jermiin L.S."/>
            <person name="Skirmuntt E.C."/>
            <person name="Katzourakis A."/>
            <person name="Burkitt-Gray L."/>
            <person name="Ray D.A."/>
            <person name="Sullivan K.A.M."/>
            <person name="Roscito J.G."/>
            <person name="Kirilenko B.M."/>
            <person name="Davalos L.M."/>
            <person name="Corthals A.P."/>
            <person name="Power M.L."/>
            <person name="Jones G."/>
            <person name="Ransome R.D."/>
            <person name="Dechmann D.K.N."/>
            <person name="Locatelli A.G."/>
            <person name="Puechmaille S.J."/>
            <person name="Fedrigo O."/>
            <person name="Jarvis E.D."/>
            <person name="Hiller M."/>
            <person name="Vernes S.C."/>
            <person name="Myers E.W."/>
            <person name="Teeling E.C."/>
        </authorList>
    </citation>
    <scope>NUCLEOTIDE SEQUENCE [LARGE SCALE GENOMIC DNA]</scope>
    <source>
        <strain evidence="2">MMyoMyo1</strain>
        <tissue evidence="2">Flight muscle</tissue>
    </source>
</reference>